<comment type="caution">
    <text evidence="2">The sequence shown here is derived from an EMBL/GenBank/DDBJ whole genome shotgun (WGS) entry which is preliminary data.</text>
</comment>
<sequence>MHNDTAETLLLRHYGPTAPRPSDLEQRLVHALHQEKVQEPALLPTRQARLMTRRQILRAVTFSSASAGLIGLALEGVQQLDTRFFGHDATTQPRTAY</sequence>
<accession>A0ABQ3UIR4</accession>
<evidence type="ECO:0000313" key="3">
    <source>
        <dbReference type="Proteomes" id="UP000654345"/>
    </source>
</evidence>
<name>A0ABQ3UIR4_9CHLR</name>
<evidence type="ECO:0000256" key="1">
    <source>
        <dbReference type="SAM" id="Phobius"/>
    </source>
</evidence>
<protein>
    <submittedName>
        <fullName evidence="2">Uncharacterized protein</fullName>
    </submittedName>
</protein>
<dbReference type="RefSeq" id="WP_201369495.1">
    <property type="nucleotide sequence ID" value="NZ_BNJG01000001.1"/>
</dbReference>
<keyword evidence="1" id="KW-1133">Transmembrane helix</keyword>
<keyword evidence="3" id="KW-1185">Reference proteome</keyword>
<keyword evidence="1" id="KW-0812">Transmembrane</keyword>
<dbReference type="Proteomes" id="UP000654345">
    <property type="component" value="Unassembled WGS sequence"/>
</dbReference>
<feature type="transmembrane region" description="Helical" evidence="1">
    <location>
        <begin position="56"/>
        <end position="74"/>
    </location>
</feature>
<reference evidence="2 3" key="1">
    <citation type="journal article" date="2021" name="Int. J. Syst. Evol. Microbiol.">
        <title>Reticulibacter mediterranei gen. nov., sp. nov., within the new family Reticulibacteraceae fam. nov., and Ktedonospora formicarum gen. nov., sp. nov., Ktedonobacter robiniae sp. nov., Dictyobacter formicarum sp. nov. and Dictyobacter arantiisoli sp. nov., belonging to the class Ktedonobacteria.</title>
        <authorList>
            <person name="Yabe S."/>
            <person name="Zheng Y."/>
            <person name="Wang C.M."/>
            <person name="Sakai Y."/>
            <person name="Abe K."/>
            <person name="Yokota A."/>
            <person name="Donadio S."/>
            <person name="Cavaletti L."/>
            <person name="Monciardini P."/>
        </authorList>
    </citation>
    <scope>NUCLEOTIDE SEQUENCE [LARGE SCALE GENOMIC DNA]</scope>
    <source>
        <strain evidence="2 3">SOSP1-30</strain>
    </source>
</reference>
<dbReference type="EMBL" id="BNJG01000001">
    <property type="protein sequence ID" value="GHO52614.1"/>
    <property type="molecule type" value="Genomic_DNA"/>
</dbReference>
<proteinExistence type="predicted"/>
<organism evidence="2 3">
    <name type="scientific">Ktedonobacter robiniae</name>
    <dbReference type="NCBI Taxonomy" id="2778365"/>
    <lineage>
        <taxon>Bacteria</taxon>
        <taxon>Bacillati</taxon>
        <taxon>Chloroflexota</taxon>
        <taxon>Ktedonobacteria</taxon>
        <taxon>Ktedonobacterales</taxon>
        <taxon>Ktedonobacteraceae</taxon>
        <taxon>Ktedonobacter</taxon>
    </lineage>
</organism>
<keyword evidence="1" id="KW-0472">Membrane</keyword>
<evidence type="ECO:0000313" key="2">
    <source>
        <dbReference type="EMBL" id="GHO52614.1"/>
    </source>
</evidence>
<gene>
    <name evidence="2" type="ORF">KSB_10890</name>
</gene>